<proteinExistence type="predicted"/>
<protein>
    <submittedName>
        <fullName evidence="1">Uncharacterized protein</fullName>
    </submittedName>
</protein>
<gene>
    <name evidence="1" type="ORF">VNO77_07329</name>
</gene>
<dbReference type="AlphaFoldDB" id="A0AAN9M926"/>
<organism evidence="1 2">
    <name type="scientific">Canavalia gladiata</name>
    <name type="common">Sword bean</name>
    <name type="synonym">Dolichos gladiatus</name>
    <dbReference type="NCBI Taxonomy" id="3824"/>
    <lineage>
        <taxon>Eukaryota</taxon>
        <taxon>Viridiplantae</taxon>
        <taxon>Streptophyta</taxon>
        <taxon>Embryophyta</taxon>
        <taxon>Tracheophyta</taxon>
        <taxon>Spermatophyta</taxon>
        <taxon>Magnoliopsida</taxon>
        <taxon>eudicotyledons</taxon>
        <taxon>Gunneridae</taxon>
        <taxon>Pentapetalae</taxon>
        <taxon>rosids</taxon>
        <taxon>fabids</taxon>
        <taxon>Fabales</taxon>
        <taxon>Fabaceae</taxon>
        <taxon>Papilionoideae</taxon>
        <taxon>50 kb inversion clade</taxon>
        <taxon>NPAAA clade</taxon>
        <taxon>indigoferoid/millettioid clade</taxon>
        <taxon>Phaseoleae</taxon>
        <taxon>Canavalia</taxon>
    </lineage>
</organism>
<evidence type="ECO:0000313" key="2">
    <source>
        <dbReference type="Proteomes" id="UP001367508"/>
    </source>
</evidence>
<comment type="caution">
    <text evidence="1">The sequence shown here is derived from an EMBL/GenBank/DDBJ whole genome shotgun (WGS) entry which is preliminary data.</text>
</comment>
<keyword evidence="2" id="KW-1185">Reference proteome</keyword>
<dbReference type="Proteomes" id="UP001367508">
    <property type="component" value="Unassembled WGS sequence"/>
</dbReference>
<evidence type="ECO:0000313" key="1">
    <source>
        <dbReference type="EMBL" id="KAK7349721.1"/>
    </source>
</evidence>
<reference evidence="1 2" key="1">
    <citation type="submission" date="2024-01" db="EMBL/GenBank/DDBJ databases">
        <title>The genomes of 5 underutilized Papilionoideae crops provide insights into root nodulation and disease resistanc.</title>
        <authorList>
            <person name="Jiang F."/>
        </authorList>
    </citation>
    <scope>NUCLEOTIDE SEQUENCE [LARGE SCALE GENOMIC DNA]</scope>
    <source>
        <strain evidence="1">LVBAO_FW01</strain>
        <tissue evidence="1">Leaves</tissue>
    </source>
</reference>
<dbReference type="EMBL" id="JAYMYQ010000002">
    <property type="protein sequence ID" value="KAK7349721.1"/>
    <property type="molecule type" value="Genomic_DNA"/>
</dbReference>
<sequence length="104" mass="11613">MHGSFSQGDGQAFMGRSTVLGILQNVGPKLKKFKRITNSQLPLMRRSIEEGEKDNKYIYVQFPTAGNSGYLFLGYHCKSLLGVAFPMKSPSEVSKRLGSKQREI</sequence>
<name>A0AAN9M926_CANGL</name>
<accession>A0AAN9M926</accession>